<dbReference type="Proteomes" id="UP001219933">
    <property type="component" value="Chromosome 3"/>
</dbReference>
<keyword evidence="3" id="KW-0949">S-adenosyl-L-methionine</keyword>
<sequence length="457" mass="50505">MDLLQALYDERDAQAAAFDPKVTIANTRTGRGLVLTEDVKSLQCVLCIPRRLQVTPKGLLSGKARLLEPRLQHKRPKPGAKPLTTSQIMSLVKAAWRINGGTRFDPFFAMLPTEFNSVPLVWQEAPYDSSCQALLDALPESVRFYASALRKSFQEDWAAVQHALQESPEECSDLWHGVGGTGPLNITHEAFLWASLCISTRSIYNDLGYVSRGDNIALAPMLDMANHTNDSLRLFIVTYNNRGDIELRAPIGGAKKGDEACFSYGAHSNAKLLAYYGFALPPVGGGEWPRDPYAGVLVDEAVKSRIGNQKWIIELLEKHNYWGDYTMHPIPPPAHPSHRLVMALRLVCAVEDYAAARSMHTSAPQSGPYREIENAWCQVANGRREYISAANEASVRAAVIEIATNAHDDLVTRRDALSKAEISPTAQISAQYIHTILQDEIETCLRVLASASQPNSW</sequence>
<evidence type="ECO:0000256" key="3">
    <source>
        <dbReference type="ARBA" id="ARBA00022691"/>
    </source>
</evidence>
<name>A0AAF0J7H3_9BASI</name>
<evidence type="ECO:0000313" key="4">
    <source>
        <dbReference type="EMBL" id="WFD35639.1"/>
    </source>
</evidence>
<dbReference type="Gene3D" id="3.90.1410.10">
    <property type="entry name" value="set domain protein methyltransferase, domain 1"/>
    <property type="match status" value="1"/>
</dbReference>
<accession>A0AAF0J7H3</accession>
<dbReference type="GO" id="GO:0016279">
    <property type="term" value="F:protein-lysine N-methyltransferase activity"/>
    <property type="evidence" value="ECO:0007669"/>
    <property type="project" value="UniProtKB-ARBA"/>
</dbReference>
<gene>
    <name evidence="4" type="ORF">MCUN1_002497</name>
</gene>
<dbReference type="InterPro" id="IPR046341">
    <property type="entry name" value="SET_dom_sf"/>
</dbReference>
<evidence type="ECO:0008006" key="6">
    <source>
        <dbReference type="Google" id="ProtNLM"/>
    </source>
</evidence>
<dbReference type="PANTHER" id="PTHR13271">
    <property type="entry name" value="UNCHARACTERIZED PUTATIVE METHYLTRANSFERASE"/>
    <property type="match status" value="1"/>
</dbReference>
<dbReference type="SUPFAM" id="SSF82199">
    <property type="entry name" value="SET domain"/>
    <property type="match status" value="1"/>
</dbReference>
<evidence type="ECO:0000256" key="2">
    <source>
        <dbReference type="ARBA" id="ARBA00022679"/>
    </source>
</evidence>
<dbReference type="GO" id="GO:0032259">
    <property type="term" value="P:methylation"/>
    <property type="evidence" value="ECO:0007669"/>
    <property type="project" value="UniProtKB-KW"/>
</dbReference>
<reference evidence="4" key="1">
    <citation type="submission" date="2023-03" db="EMBL/GenBank/DDBJ databases">
        <title>Mating type loci evolution in Malassezia.</title>
        <authorList>
            <person name="Coelho M.A."/>
        </authorList>
    </citation>
    <scope>NUCLEOTIDE SEQUENCE</scope>
    <source>
        <strain evidence="4">CBS 11721</strain>
    </source>
</reference>
<dbReference type="PANTHER" id="PTHR13271:SF47">
    <property type="entry name" value="ACTIN-HISTIDINE N-METHYLTRANSFERASE"/>
    <property type="match status" value="1"/>
</dbReference>
<dbReference type="AlphaFoldDB" id="A0AAF0J7H3"/>
<evidence type="ECO:0000256" key="1">
    <source>
        <dbReference type="ARBA" id="ARBA00022603"/>
    </source>
</evidence>
<evidence type="ECO:0000313" key="5">
    <source>
        <dbReference type="Proteomes" id="UP001219933"/>
    </source>
</evidence>
<organism evidence="4 5">
    <name type="scientific">Malassezia cuniculi</name>
    <dbReference type="NCBI Taxonomy" id="948313"/>
    <lineage>
        <taxon>Eukaryota</taxon>
        <taxon>Fungi</taxon>
        <taxon>Dikarya</taxon>
        <taxon>Basidiomycota</taxon>
        <taxon>Ustilaginomycotina</taxon>
        <taxon>Malasseziomycetes</taxon>
        <taxon>Malasseziales</taxon>
        <taxon>Malasseziaceae</taxon>
        <taxon>Malassezia</taxon>
    </lineage>
</organism>
<keyword evidence="2" id="KW-0808">Transferase</keyword>
<proteinExistence type="predicted"/>
<dbReference type="InterPro" id="IPR050600">
    <property type="entry name" value="SETD3_SETD6_MTase"/>
</dbReference>
<dbReference type="EMBL" id="CP119879">
    <property type="protein sequence ID" value="WFD35639.1"/>
    <property type="molecule type" value="Genomic_DNA"/>
</dbReference>
<keyword evidence="1" id="KW-0489">Methyltransferase</keyword>
<protein>
    <recommendedName>
        <fullName evidence="6">SET domain-containing protein</fullName>
    </recommendedName>
</protein>
<keyword evidence="5" id="KW-1185">Reference proteome</keyword>